<dbReference type="RefSeq" id="WP_167922433.1">
    <property type="nucleotide sequence ID" value="NZ_JAATIT010000004.1"/>
</dbReference>
<protein>
    <submittedName>
        <fullName evidence="1">Uncharacterized protein</fullName>
    </submittedName>
</protein>
<proteinExistence type="predicted"/>
<gene>
    <name evidence="1" type="ORF">GGR90_003290</name>
</gene>
<evidence type="ECO:0000313" key="2">
    <source>
        <dbReference type="Proteomes" id="UP000535078"/>
    </source>
</evidence>
<comment type="caution">
    <text evidence="1">The sequence shown here is derived from an EMBL/GenBank/DDBJ whole genome shotgun (WGS) entry which is preliminary data.</text>
</comment>
<accession>A0A7X5XTL2</accession>
<dbReference type="AlphaFoldDB" id="A0A7X5XTL2"/>
<reference evidence="1 2" key="1">
    <citation type="submission" date="2020-03" db="EMBL/GenBank/DDBJ databases">
        <title>Genomic Encyclopedia of Type Strains, Phase IV (KMG-IV): sequencing the most valuable type-strain genomes for metagenomic binning, comparative biology and taxonomic classification.</title>
        <authorList>
            <person name="Goeker M."/>
        </authorList>
    </citation>
    <scope>NUCLEOTIDE SEQUENCE [LARGE SCALE GENOMIC DNA]</scope>
    <source>
        <strain evidence="1 2">DSM 25229</strain>
    </source>
</reference>
<organism evidence="1 2">
    <name type="scientific">Sphingopyxis italica</name>
    <dbReference type="NCBI Taxonomy" id="1129133"/>
    <lineage>
        <taxon>Bacteria</taxon>
        <taxon>Pseudomonadati</taxon>
        <taxon>Pseudomonadota</taxon>
        <taxon>Alphaproteobacteria</taxon>
        <taxon>Sphingomonadales</taxon>
        <taxon>Sphingomonadaceae</taxon>
        <taxon>Sphingopyxis</taxon>
    </lineage>
</organism>
<keyword evidence="2" id="KW-1185">Reference proteome</keyword>
<name>A0A7X5XTL2_9SPHN</name>
<sequence>MNQSLDVATPETPNIARIGAADQLIYELHLTNFPACHLGWAAGMTQVRMPRFI</sequence>
<dbReference type="EMBL" id="JAATIT010000004">
    <property type="protein sequence ID" value="NJB91088.1"/>
    <property type="molecule type" value="Genomic_DNA"/>
</dbReference>
<evidence type="ECO:0000313" key="1">
    <source>
        <dbReference type="EMBL" id="NJB91088.1"/>
    </source>
</evidence>
<dbReference type="Proteomes" id="UP000535078">
    <property type="component" value="Unassembled WGS sequence"/>
</dbReference>